<name>A0A1I4S754_9FLAO</name>
<dbReference type="InterPro" id="IPR014922">
    <property type="entry name" value="YdhG-like"/>
</dbReference>
<evidence type="ECO:0000313" key="3">
    <source>
        <dbReference type="Proteomes" id="UP000199149"/>
    </source>
</evidence>
<sequence length="309" mass="35982">MTDNFTNIDEYIACFEEDKRQILIEVRELITKNVPDAAETINYKMPTFRLNGNLIHFAMFKNHLGLYPGVDAIVHFQDKLSSYKTSKGAIQIPLDVPIPTKLIQEIILYKVDLLKDNNSPDWKKYNEKWSDANEKIQQLVNQTELQKEFKWGGEVYTYNKKNVLAFSGFKNHFALWFYNGVLLIDKDKILIAASEGKTKALRQWRFTSSDEMNLKKIKQYIDEAIQLVKNGKEIKPEKSIPKEVNHFLQNALNQNDNLNSSFKALTKGKQKDYNEYIDEAKQEKTKVSRLEKIIPLILDGKGLHDKYKK</sequence>
<feature type="domain" description="YdhG-like" evidence="1">
    <location>
        <begin position="19"/>
        <end position="108"/>
    </location>
</feature>
<protein>
    <submittedName>
        <fullName evidence="2">Uncharacterized conserved protein YdeI, YjbR/CyaY-like superfamily, DUF1801 family</fullName>
    </submittedName>
</protein>
<dbReference type="STRING" id="684065.SAMN05421738_10182"/>
<dbReference type="EMBL" id="FOUZ01000001">
    <property type="protein sequence ID" value="SFM60289.1"/>
    <property type="molecule type" value="Genomic_DNA"/>
</dbReference>
<gene>
    <name evidence="2" type="ORF">SAMN05421738_10182</name>
</gene>
<dbReference type="RefSeq" id="WP_221405158.1">
    <property type="nucleotide sequence ID" value="NZ_FOUZ01000001.1"/>
</dbReference>
<organism evidence="2 3">
    <name type="scientific">Algoriella xinjiangensis</name>
    <dbReference type="NCBI Taxonomy" id="684065"/>
    <lineage>
        <taxon>Bacteria</taxon>
        <taxon>Pseudomonadati</taxon>
        <taxon>Bacteroidota</taxon>
        <taxon>Flavobacteriia</taxon>
        <taxon>Flavobacteriales</taxon>
        <taxon>Weeksellaceae</taxon>
        <taxon>Algoriella</taxon>
    </lineage>
</organism>
<dbReference type="AlphaFoldDB" id="A0A1I4S754"/>
<dbReference type="Pfam" id="PF08818">
    <property type="entry name" value="DUF1801"/>
    <property type="match status" value="2"/>
</dbReference>
<dbReference type="Pfam" id="PF13376">
    <property type="entry name" value="OmdA"/>
    <property type="match status" value="1"/>
</dbReference>
<proteinExistence type="predicted"/>
<reference evidence="3" key="1">
    <citation type="submission" date="2016-10" db="EMBL/GenBank/DDBJ databases">
        <authorList>
            <person name="Varghese N."/>
            <person name="Submissions S."/>
        </authorList>
    </citation>
    <scope>NUCLEOTIDE SEQUENCE [LARGE SCALE GENOMIC DNA]</scope>
    <source>
        <strain evidence="3">XJ109</strain>
    </source>
</reference>
<accession>A0A1I4S754</accession>
<dbReference type="SUPFAM" id="SSF159888">
    <property type="entry name" value="YdhG-like"/>
    <property type="match status" value="2"/>
</dbReference>
<feature type="domain" description="YdhG-like" evidence="1">
    <location>
        <begin position="134"/>
        <end position="225"/>
    </location>
</feature>
<dbReference type="Gene3D" id="3.90.1150.200">
    <property type="match status" value="2"/>
</dbReference>
<keyword evidence="3" id="KW-1185">Reference proteome</keyword>
<evidence type="ECO:0000313" key="2">
    <source>
        <dbReference type="EMBL" id="SFM60289.1"/>
    </source>
</evidence>
<evidence type="ECO:0000259" key="1">
    <source>
        <dbReference type="Pfam" id="PF08818"/>
    </source>
</evidence>
<dbReference type="Proteomes" id="UP000199149">
    <property type="component" value="Unassembled WGS sequence"/>
</dbReference>